<comment type="caution">
    <text evidence="3">The sequence shown here is derived from an EMBL/GenBank/DDBJ whole genome shotgun (WGS) entry which is preliminary data.</text>
</comment>
<reference evidence="3 4" key="1">
    <citation type="submission" date="2023-08" db="EMBL/GenBank/DDBJ databases">
        <title>Oxalobacteraceae gen .nov., isolated from river sludge outside the plant.</title>
        <authorList>
            <person name="Zhao S.Y."/>
        </authorList>
    </citation>
    <scope>NUCLEOTIDE SEQUENCE [LARGE SCALE GENOMIC DNA]</scope>
    <source>
        <strain evidence="3 4">R-40</strain>
    </source>
</reference>
<name>A0ABU1BRT7_9BURK</name>
<dbReference type="PANTHER" id="PTHR45947">
    <property type="entry name" value="SULFOQUINOVOSYL TRANSFERASE SQD2"/>
    <property type="match status" value="1"/>
</dbReference>
<dbReference type="SUPFAM" id="SSF53756">
    <property type="entry name" value="UDP-Glycosyltransferase/glycogen phosphorylase"/>
    <property type="match status" value="1"/>
</dbReference>
<proteinExistence type="predicted"/>
<dbReference type="InterPro" id="IPR001296">
    <property type="entry name" value="Glyco_trans_1"/>
</dbReference>
<evidence type="ECO:0000313" key="4">
    <source>
        <dbReference type="Proteomes" id="UP001225596"/>
    </source>
</evidence>
<feature type="domain" description="Glycosyl transferase family 1" evidence="1">
    <location>
        <begin position="172"/>
        <end position="335"/>
    </location>
</feature>
<dbReference type="InterPro" id="IPR028098">
    <property type="entry name" value="Glyco_trans_4-like_N"/>
</dbReference>
<dbReference type="Pfam" id="PF00534">
    <property type="entry name" value="Glycos_transf_1"/>
    <property type="match status" value="1"/>
</dbReference>
<sequence length="367" mass="39442">MRVLHVEAGKHYYGGARQVAYIIEGLAKRGVENILACAEQAEVAAAIGRSAEIHQLPMHGDLDAGMALRLARLIRSLKPDLVHLHSRRGADLWGAVAARMAGVPCILSRRVDNPEARWLVALKYRLYDHVITISEGIREVLLEEGVTPQKVSCVRSAVDATPYLNAVDPAAFRQEFGLPGNAMVIGMVAQLIQRKGHRYLLEAVQALRHDYPDLRIVLFGQGPLLGELENAVAVSGLSDIVRFAGFRKDLPAWLGGLDILAHPADMEGLGVSLLQASAAAVPIVASRAGGMPEAVLDGVTGLIIPPGDVAALTSALRRLLDDPGLRRRMGEAGRARILNEFSIDAMIAGNLSVYHAVLAQHAPGVRR</sequence>
<evidence type="ECO:0000259" key="1">
    <source>
        <dbReference type="Pfam" id="PF00534"/>
    </source>
</evidence>
<dbReference type="EC" id="2.4.-.-" evidence="3"/>
<dbReference type="EMBL" id="JAUYVH010000005">
    <property type="protein sequence ID" value="MDQ9170794.1"/>
    <property type="molecule type" value="Genomic_DNA"/>
</dbReference>
<evidence type="ECO:0000313" key="3">
    <source>
        <dbReference type="EMBL" id="MDQ9170794.1"/>
    </source>
</evidence>
<organism evidence="3 4">
    <name type="scientific">Keguizhuia sedimenti</name>
    <dbReference type="NCBI Taxonomy" id="3064264"/>
    <lineage>
        <taxon>Bacteria</taxon>
        <taxon>Pseudomonadati</taxon>
        <taxon>Pseudomonadota</taxon>
        <taxon>Betaproteobacteria</taxon>
        <taxon>Burkholderiales</taxon>
        <taxon>Oxalobacteraceae</taxon>
        <taxon>Keguizhuia</taxon>
    </lineage>
</organism>
<protein>
    <submittedName>
        <fullName evidence="3">Glycosyltransferase</fullName>
        <ecNumber evidence="3">2.4.-.-</ecNumber>
    </submittedName>
</protein>
<accession>A0ABU1BRT7</accession>
<keyword evidence="4" id="KW-1185">Reference proteome</keyword>
<dbReference type="Gene3D" id="3.40.50.2000">
    <property type="entry name" value="Glycogen Phosphorylase B"/>
    <property type="match status" value="2"/>
</dbReference>
<feature type="domain" description="Glycosyltransferase subfamily 4-like N-terminal" evidence="2">
    <location>
        <begin position="14"/>
        <end position="160"/>
    </location>
</feature>
<dbReference type="RefSeq" id="WP_338436729.1">
    <property type="nucleotide sequence ID" value="NZ_JAUYVH010000005.1"/>
</dbReference>
<keyword evidence="3" id="KW-0808">Transferase</keyword>
<dbReference type="PANTHER" id="PTHR45947:SF3">
    <property type="entry name" value="SULFOQUINOVOSYL TRANSFERASE SQD2"/>
    <property type="match status" value="1"/>
</dbReference>
<dbReference type="Pfam" id="PF13439">
    <property type="entry name" value="Glyco_transf_4"/>
    <property type="match status" value="1"/>
</dbReference>
<dbReference type="InterPro" id="IPR050194">
    <property type="entry name" value="Glycosyltransferase_grp1"/>
</dbReference>
<dbReference type="GO" id="GO:0016757">
    <property type="term" value="F:glycosyltransferase activity"/>
    <property type="evidence" value="ECO:0007669"/>
    <property type="project" value="UniProtKB-KW"/>
</dbReference>
<evidence type="ECO:0000259" key="2">
    <source>
        <dbReference type="Pfam" id="PF13439"/>
    </source>
</evidence>
<keyword evidence="3" id="KW-0328">Glycosyltransferase</keyword>
<gene>
    <name evidence="3" type="ORF">Q8A64_10275</name>
</gene>
<dbReference type="Proteomes" id="UP001225596">
    <property type="component" value="Unassembled WGS sequence"/>
</dbReference>